<evidence type="ECO:0000313" key="1">
    <source>
        <dbReference type="EMBL" id="KAB1651188.1"/>
    </source>
</evidence>
<proteinExistence type="predicted"/>
<dbReference type="InterPro" id="IPR058240">
    <property type="entry name" value="rSAM_sf"/>
</dbReference>
<organism evidence="1 2">
    <name type="scientific">Adlercreutzia muris</name>
    <dbReference type="NCBI Taxonomy" id="1796610"/>
    <lineage>
        <taxon>Bacteria</taxon>
        <taxon>Bacillati</taxon>
        <taxon>Actinomycetota</taxon>
        <taxon>Coriobacteriia</taxon>
        <taxon>Eggerthellales</taxon>
        <taxon>Eggerthellaceae</taxon>
        <taxon>Adlercreutzia</taxon>
    </lineage>
</organism>
<evidence type="ECO:0000313" key="2">
    <source>
        <dbReference type="Proteomes" id="UP000479639"/>
    </source>
</evidence>
<dbReference type="AlphaFoldDB" id="A0A7C8BRZ2"/>
<dbReference type="SUPFAM" id="SSF102114">
    <property type="entry name" value="Radical SAM enzymes"/>
    <property type="match status" value="1"/>
</dbReference>
<comment type="caution">
    <text evidence="1">The sequence shown here is derived from an EMBL/GenBank/DDBJ whole genome shotgun (WGS) entry which is preliminary data.</text>
</comment>
<dbReference type="Proteomes" id="UP000479639">
    <property type="component" value="Unassembled WGS sequence"/>
</dbReference>
<gene>
    <name evidence="1" type="ORF">F8D48_01920</name>
</gene>
<reference evidence="1 2" key="1">
    <citation type="submission" date="2019-09" db="EMBL/GenBank/DDBJ databases">
        <title>Whole genome shotgun sequencing (WGS) of Ellagibacter isourolithinifaciens DSM 104140(T) and Adlercreutzia muris DSM 29508(T).</title>
        <authorList>
            <person name="Stoll D.A."/>
            <person name="Danylec N."/>
            <person name="Huch M."/>
        </authorList>
    </citation>
    <scope>NUCLEOTIDE SEQUENCE [LARGE SCALE GENOMIC DNA]</scope>
    <source>
        <strain evidence="1 2">DSM 29508</strain>
    </source>
</reference>
<dbReference type="GO" id="GO:0051539">
    <property type="term" value="F:4 iron, 4 sulfur cluster binding"/>
    <property type="evidence" value="ECO:0007669"/>
    <property type="project" value="TreeGrafter"/>
</dbReference>
<accession>A0A7C8BRZ2</accession>
<protein>
    <recommendedName>
        <fullName evidence="3">Radical SAM protein</fullName>
    </recommendedName>
</protein>
<dbReference type="PANTHER" id="PTHR13932">
    <property type="entry name" value="COPROPORPHYRINIGEN III OXIDASE"/>
    <property type="match status" value="1"/>
</dbReference>
<evidence type="ECO:0008006" key="3">
    <source>
        <dbReference type="Google" id="ProtNLM"/>
    </source>
</evidence>
<dbReference type="GO" id="GO:0005737">
    <property type="term" value="C:cytoplasm"/>
    <property type="evidence" value="ECO:0007669"/>
    <property type="project" value="TreeGrafter"/>
</dbReference>
<dbReference type="PANTHER" id="PTHR13932:SF5">
    <property type="entry name" value="RADICAL S-ADENOSYL METHIONINE DOMAIN-CONTAINING PROTEIN 1, MITOCHONDRIAL"/>
    <property type="match status" value="1"/>
</dbReference>
<sequence length="201" mass="21847">MATPQTVGTASLTGWTQGAINRVELLVDSLEPEELDRLERPFNVNDIQNALLFLDKFHIGNVGVRLIVGTPGQQTPALLRGLRSLAGVGVSHFTLAPYSHACLGRTEGTALEEENVAAARGRLREYGYLEYLPGLFAHEERFRDTFAVLQARQCPEIGLGIDARSCFGGLSYVNTDDYTTYVSFPDDPSKTVVAVESCPAG</sequence>
<dbReference type="EMBL" id="WAJS01000004">
    <property type="protein sequence ID" value="KAB1651188.1"/>
    <property type="molecule type" value="Genomic_DNA"/>
</dbReference>
<dbReference type="GO" id="GO:0006779">
    <property type="term" value="P:porphyrin-containing compound biosynthetic process"/>
    <property type="evidence" value="ECO:0007669"/>
    <property type="project" value="TreeGrafter"/>
</dbReference>
<name>A0A7C8BRZ2_9ACTN</name>
<keyword evidence="2" id="KW-1185">Reference proteome</keyword>
<dbReference type="RefSeq" id="WP_151429742.1">
    <property type="nucleotide sequence ID" value="NZ_JANJZI010000007.1"/>
</dbReference>
<dbReference type="InterPro" id="IPR034505">
    <property type="entry name" value="Coproporphyrinogen-III_oxidase"/>
</dbReference>